<gene>
    <name evidence="6" type="ORF">EYQ16_01580</name>
</gene>
<comment type="catalytic activity">
    <reaction evidence="1">
        <text>GTP + H2O = 7,8-dihydroneopterin 3'-triphosphate + formate + H(+)</text>
        <dbReference type="Rhea" id="RHEA:17473"/>
        <dbReference type="ChEBI" id="CHEBI:15377"/>
        <dbReference type="ChEBI" id="CHEBI:15378"/>
        <dbReference type="ChEBI" id="CHEBI:15740"/>
        <dbReference type="ChEBI" id="CHEBI:37565"/>
        <dbReference type="ChEBI" id="CHEBI:58462"/>
        <dbReference type="EC" id="3.5.4.16"/>
    </reaction>
</comment>
<keyword evidence="4 6" id="KW-0378">Hydrolase</keyword>
<evidence type="ECO:0000259" key="5">
    <source>
        <dbReference type="Pfam" id="PF01227"/>
    </source>
</evidence>
<dbReference type="UniPathway" id="UPA00848">
    <property type="reaction ID" value="UER00151"/>
</dbReference>
<feature type="domain" description="GTP cyclohydrolase I" evidence="5">
    <location>
        <begin position="22"/>
        <end position="185"/>
    </location>
</feature>
<evidence type="ECO:0000256" key="2">
    <source>
        <dbReference type="ARBA" id="ARBA00005080"/>
    </source>
</evidence>
<comment type="pathway">
    <text evidence="2">Cofactor biosynthesis; 7,8-dihydroneopterin triphosphate biosynthesis; 7,8-dihydroneopterin triphosphate from GTP: step 1/1.</text>
</comment>
<dbReference type="GO" id="GO:0003934">
    <property type="term" value="F:GTP cyclohydrolase I activity"/>
    <property type="evidence" value="ECO:0007669"/>
    <property type="project" value="UniProtKB-EC"/>
</dbReference>
<dbReference type="InterPro" id="IPR018234">
    <property type="entry name" value="GTP_CycHdrlase_I_CS"/>
</dbReference>
<dbReference type="GO" id="GO:0005525">
    <property type="term" value="F:GTP binding"/>
    <property type="evidence" value="ECO:0007669"/>
    <property type="project" value="TreeGrafter"/>
</dbReference>
<dbReference type="Gene3D" id="1.10.286.10">
    <property type="match status" value="1"/>
</dbReference>
<dbReference type="InterPro" id="IPR043133">
    <property type="entry name" value="GTP-CH-I_C/QueF"/>
</dbReference>
<dbReference type="GO" id="GO:0046654">
    <property type="term" value="P:tetrahydrofolate biosynthetic process"/>
    <property type="evidence" value="ECO:0007669"/>
    <property type="project" value="InterPro"/>
</dbReference>
<protein>
    <recommendedName>
        <fullName evidence="3">GTP cyclohydrolase I</fullName>
        <ecNumber evidence="3">3.5.4.16</ecNumber>
    </recommendedName>
</protein>
<dbReference type="GO" id="GO:0006729">
    <property type="term" value="P:tetrahydrobiopterin biosynthetic process"/>
    <property type="evidence" value="ECO:0007669"/>
    <property type="project" value="TreeGrafter"/>
</dbReference>
<dbReference type="Pfam" id="PF01227">
    <property type="entry name" value="GTP_cyclohydroI"/>
    <property type="match status" value="1"/>
</dbReference>
<feature type="non-terminal residue" evidence="6">
    <location>
        <position position="187"/>
    </location>
</feature>
<dbReference type="PANTHER" id="PTHR11109:SF7">
    <property type="entry name" value="GTP CYCLOHYDROLASE 1"/>
    <property type="match status" value="1"/>
</dbReference>
<dbReference type="NCBIfam" id="NF006826">
    <property type="entry name" value="PRK09347.1-3"/>
    <property type="match status" value="1"/>
</dbReference>
<reference evidence="7" key="1">
    <citation type="journal article" date="2019" name="bioRxiv">
        <title>Genome diversification in globally distributed novel marine Proteobacteria is linked to environmental adaptation.</title>
        <authorList>
            <person name="Zhou Z."/>
            <person name="Tran P.Q."/>
            <person name="Kieft K."/>
            <person name="Anantharaman K."/>
        </authorList>
    </citation>
    <scope>NUCLEOTIDE SEQUENCE [LARGE SCALE GENOMIC DNA]</scope>
</reference>
<organism evidence="6 7">
    <name type="scientific">Marine Group III euryarchaeote</name>
    <dbReference type="NCBI Taxonomy" id="2173149"/>
    <lineage>
        <taxon>Archaea</taxon>
        <taxon>Methanobacteriati</taxon>
        <taxon>Thermoplasmatota</taxon>
        <taxon>Thermoplasmata</taxon>
        <taxon>Candidatus Thermoprofundales</taxon>
    </lineage>
</organism>
<dbReference type="Proteomes" id="UP000589516">
    <property type="component" value="Unassembled WGS sequence"/>
</dbReference>
<evidence type="ECO:0000313" key="7">
    <source>
        <dbReference type="Proteomes" id="UP000589516"/>
    </source>
</evidence>
<accession>A0A7C7ZD41</accession>
<sequence>MKGAGEANISATLRAVDRKALEQAVADFLKATGVPPEEHHSETPALVAEAWEQELLAGYTQSPKEALGEPIGSAEDGLVLLKGVEFHSMCAHHLLPFRGTAHVGYLPGPSGIVGIGALVRLVECFARRLQTQERLTSQIADALEEYLVPVGVGIVIEADHACMQARGPRSPATTITSQFRGELQARS</sequence>
<dbReference type="PANTHER" id="PTHR11109">
    <property type="entry name" value="GTP CYCLOHYDROLASE I"/>
    <property type="match status" value="1"/>
</dbReference>
<dbReference type="EC" id="3.5.4.16" evidence="3"/>
<dbReference type="InterPro" id="IPR043134">
    <property type="entry name" value="GTP-CH-I_N"/>
</dbReference>
<dbReference type="GO" id="GO:0005737">
    <property type="term" value="C:cytoplasm"/>
    <property type="evidence" value="ECO:0007669"/>
    <property type="project" value="TreeGrafter"/>
</dbReference>
<dbReference type="InterPro" id="IPR001474">
    <property type="entry name" value="GTP_CycHdrlase_I"/>
</dbReference>
<comment type="caution">
    <text evidence="6">The sequence shown here is derived from an EMBL/GenBank/DDBJ whole genome shotgun (WGS) entry which is preliminary data.</text>
</comment>
<dbReference type="EMBL" id="DUAV01000015">
    <property type="protein sequence ID" value="HIG63198.1"/>
    <property type="molecule type" value="Genomic_DNA"/>
</dbReference>
<evidence type="ECO:0000313" key="6">
    <source>
        <dbReference type="EMBL" id="HIG63198.1"/>
    </source>
</evidence>
<dbReference type="GO" id="GO:0008270">
    <property type="term" value="F:zinc ion binding"/>
    <property type="evidence" value="ECO:0007669"/>
    <property type="project" value="TreeGrafter"/>
</dbReference>
<name>A0A7C7ZD41_9ARCH</name>
<proteinExistence type="predicted"/>
<dbReference type="AlphaFoldDB" id="A0A7C7ZD41"/>
<evidence type="ECO:0000256" key="1">
    <source>
        <dbReference type="ARBA" id="ARBA00001052"/>
    </source>
</evidence>
<evidence type="ECO:0000256" key="4">
    <source>
        <dbReference type="ARBA" id="ARBA00022801"/>
    </source>
</evidence>
<dbReference type="FunFam" id="3.30.1130.10:FF:000001">
    <property type="entry name" value="GTP cyclohydrolase 1"/>
    <property type="match status" value="1"/>
</dbReference>
<dbReference type="Gene3D" id="3.30.1130.10">
    <property type="match status" value="1"/>
</dbReference>
<dbReference type="InterPro" id="IPR020602">
    <property type="entry name" value="GTP_CycHdrlase_I_dom"/>
</dbReference>
<dbReference type="PROSITE" id="PS00860">
    <property type="entry name" value="GTP_CYCLOHYDROL_1_2"/>
    <property type="match status" value="1"/>
</dbReference>
<evidence type="ECO:0000256" key="3">
    <source>
        <dbReference type="ARBA" id="ARBA00012715"/>
    </source>
</evidence>
<dbReference type="NCBIfam" id="NF006825">
    <property type="entry name" value="PRK09347.1-2"/>
    <property type="match status" value="1"/>
</dbReference>
<dbReference type="SUPFAM" id="SSF55620">
    <property type="entry name" value="Tetrahydrobiopterin biosynthesis enzymes-like"/>
    <property type="match status" value="1"/>
</dbReference>